<dbReference type="EMBL" id="PPSX01000021">
    <property type="protein sequence ID" value="RZQ53779.1"/>
    <property type="molecule type" value="Genomic_DNA"/>
</dbReference>
<evidence type="ECO:0000256" key="6">
    <source>
        <dbReference type="RuleBase" id="RU004466"/>
    </source>
</evidence>
<dbReference type="Gene3D" id="1.10.600.10">
    <property type="entry name" value="Farnesyl Diphosphate Synthase"/>
    <property type="match status" value="1"/>
</dbReference>
<evidence type="ECO:0000256" key="2">
    <source>
        <dbReference type="ARBA" id="ARBA00006706"/>
    </source>
</evidence>
<dbReference type="Pfam" id="PF00348">
    <property type="entry name" value="polyprenyl_synt"/>
    <property type="match status" value="1"/>
</dbReference>
<evidence type="ECO:0000256" key="3">
    <source>
        <dbReference type="ARBA" id="ARBA00022679"/>
    </source>
</evidence>
<keyword evidence="4" id="KW-0479">Metal-binding</keyword>
<dbReference type="InterPro" id="IPR000092">
    <property type="entry name" value="Polyprenyl_synt"/>
</dbReference>
<name>A0A4Q7IQD0_9GAMM</name>
<dbReference type="GO" id="GO:0046872">
    <property type="term" value="F:metal ion binding"/>
    <property type="evidence" value="ECO:0007669"/>
    <property type="project" value="UniProtKB-KW"/>
</dbReference>
<comment type="caution">
    <text evidence="7">The sequence shown here is derived from an EMBL/GenBank/DDBJ whole genome shotgun (WGS) entry which is preliminary data.</text>
</comment>
<evidence type="ECO:0000256" key="1">
    <source>
        <dbReference type="ARBA" id="ARBA00001946"/>
    </source>
</evidence>
<protein>
    <recommendedName>
        <fullName evidence="9">Polyprenyl synthetase</fullName>
    </recommendedName>
</protein>
<evidence type="ECO:0000256" key="4">
    <source>
        <dbReference type="ARBA" id="ARBA00022723"/>
    </source>
</evidence>
<sequence>MSITCHSNSLTSSLLNLVDSYLVECTSHVSCDDHVDTAVNYHLASGGNKIRAKLTLETCHRLGIHDNDAVVMAAAIECLHNASLVHDDLMDGDKYRREKKAVWHKYNSQIAICAGDMLIARAFGILSHLGYERKIGECLHMMREVTETTIEGQSADINSETWHKLTTIQYCDTVALKSVPLLQICMAMPLSYAGVMISDQILKNVFNSFASAYQIIDDIEDWQQDDAYGRCNYLSLLAREYTNYHPADLYYVAFQDAEKLLVNSEKNESQLPPALSGLMTPYIQRLKLKMQTLQEDHAYD</sequence>
<dbReference type="PANTHER" id="PTHR12001">
    <property type="entry name" value="GERANYLGERANYL PYROPHOSPHATE SYNTHASE"/>
    <property type="match status" value="1"/>
</dbReference>
<accession>A0A4Q7IQD0</accession>
<evidence type="ECO:0000313" key="8">
    <source>
        <dbReference type="Proteomes" id="UP000291338"/>
    </source>
</evidence>
<dbReference type="GO" id="GO:0004659">
    <property type="term" value="F:prenyltransferase activity"/>
    <property type="evidence" value="ECO:0007669"/>
    <property type="project" value="InterPro"/>
</dbReference>
<dbReference type="PANTHER" id="PTHR12001:SF69">
    <property type="entry name" value="ALL TRANS-POLYPRENYL-DIPHOSPHATE SYNTHASE PDSS1"/>
    <property type="match status" value="1"/>
</dbReference>
<dbReference type="AlphaFoldDB" id="A0A4Q7IQD0"/>
<dbReference type="Proteomes" id="UP000291338">
    <property type="component" value="Unassembled WGS sequence"/>
</dbReference>
<comment type="cofactor">
    <cofactor evidence="1">
        <name>Mg(2+)</name>
        <dbReference type="ChEBI" id="CHEBI:18420"/>
    </cofactor>
</comment>
<evidence type="ECO:0000256" key="5">
    <source>
        <dbReference type="ARBA" id="ARBA00022842"/>
    </source>
</evidence>
<keyword evidence="5" id="KW-0460">Magnesium</keyword>
<reference evidence="7 8" key="1">
    <citation type="submission" date="2018-01" db="EMBL/GenBank/DDBJ databases">
        <title>Co-occurrence of chitin degradation, pigmentation and bioactivity in marine Pseudoalteromonas.</title>
        <authorList>
            <person name="Paulsen S."/>
            <person name="Gram L."/>
            <person name="Machado H."/>
        </authorList>
    </citation>
    <scope>NUCLEOTIDE SEQUENCE [LARGE SCALE GENOMIC DNA]</scope>
    <source>
        <strain evidence="7 8">S3898</strain>
    </source>
</reference>
<keyword evidence="3 6" id="KW-0808">Transferase</keyword>
<dbReference type="SFLD" id="SFLDS00005">
    <property type="entry name" value="Isoprenoid_Synthase_Type_I"/>
    <property type="match status" value="1"/>
</dbReference>
<dbReference type="RefSeq" id="WP_130254857.1">
    <property type="nucleotide sequence ID" value="NZ_PPSX01000021.1"/>
</dbReference>
<gene>
    <name evidence="7" type="ORF">C1E23_06780</name>
</gene>
<organism evidence="7 8">
    <name type="scientific">Pseudoalteromonas phenolica</name>
    <dbReference type="NCBI Taxonomy" id="161398"/>
    <lineage>
        <taxon>Bacteria</taxon>
        <taxon>Pseudomonadati</taxon>
        <taxon>Pseudomonadota</taxon>
        <taxon>Gammaproteobacteria</taxon>
        <taxon>Alteromonadales</taxon>
        <taxon>Pseudoalteromonadaceae</taxon>
        <taxon>Pseudoalteromonas</taxon>
    </lineage>
</organism>
<dbReference type="InterPro" id="IPR008949">
    <property type="entry name" value="Isoprenoid_synthase_dom_sf"/>
</dbReference>
<proteinExistence type="inferred from homology"/>
<evidence type="ECO:0000313" key="7">
    <source>
        <dbReference type="EMBL" id="RZQ53779.1"/>
    </source>
</evidence>
<comment type="similarity">
    <text evidence="2 6">Belongs to the FPP/GGPP synthase family.</text>
</comment>
<evidence type="ECO:0008006" key="9">
    <source>
        <dbReference type="Google" id="ProtNLM"/>
    </source>
</evidence>
<dbReference type="SUPFAM" id="SSF48576">
    <property type="entry name" value="Terpenoid synthases"/>
    <property type="match status" value="1"/>
</dbReference>
<dbReference type="GO" id="GO:0008299">
    <property type="term" value="P:isoprenoid biosynthetic process"/>
    <property type="evidence" value="ECO:0007669"/>
    <property type="project" value="InterPro"/>
</dbReference>